<dbReference type="NCBIfam" id="TIGR01376">
    <property type="entry name" value="POMP_repeat"/>
    <property type="match status" value="1"/>
</dbReference>
<dbReference type="OrthoDB" id="18481at2157"/>
<accession>A0A1G5X3A9</accession>
<evidence type="ECO:0000259" key="8">
    <source>
        <dbReference type="Pfam" id="PF13229"/>
    </source>
</evidence>
<dbReference type="SUPFAM" id="SSF49373">
    <property type="entry name" value="Invasin/intimin cell-adhesion fragments"/>
    <property type="match status" value="1"/>
</dbReference>
<keyword evidence="4" id="KW-0964">Secreted</keyword>
<dbReference type="GO" id="GO:0005576">
    <property type="term" value="C:extracellular region"/>
    <property type="evidence" value="ECO:0007669"/>
    <property type="project" value="UniProtKB-SubCell"/>
</dbReference>
<dbReference type="Pfam" id="PF13229">
    <property type="entry name" value="Beta_helix"/>
    <property type="match status" value="1"/>
</dbReference>
<dbReference type="SMART" id="SM00710">
    <property type="entry name" value="PbH1"/>
    <property type="match status" value="22"/>
</dbReference>
<dbReference type="InterPro" id="IPR008964">
    <property type="entry name" value="Invasin/intimin_cell_adhesion"/>
</dbReference>
<dbReference type="EMBL" id="FMXB01000017">
    <property type="protein sequence ID" value="SDA64918.1"/>
    <property type="molecule type" value="Genomic_DNA"/>
</dbReference>
<proteinExistence type="predicted"/>
<comment type="subcellular location">
    <subcellularLocation>
        <location evidence="1">Cell envelope</location>
    </subcellularLocation>
    <subcellularLocation>
        <location evidence="2">Cell outer membrane</location>
    </subcellularLocation>
    <subcellularLocation>
        <location evidence="3">Secreted</location>
    </subcellularLocation>
</comment>
<reference evidence="9 10" key="1">
    <citation type="submission" date="2016-10" db="EMBL/GenBank/DDBJ databases">
        <authorList>
            <person name="Varghese N."/>
            <person name="Submissions S."/>
        </authorList>
    </citation>
    <scope>NUCLEOTIDE SEQUENCE [LARGE SCALE GENOMIC DNA]</scope>
    <source>
        <strain evidence="9 10">DSM 16643</strain>
    </source>
</reference>
<evidence type="ECO:0000313" key="9">
    <source>
        <dbReference type="EMBL" id="SDA64918.1"/>
    </source>
</evidence>
<keyword evidence="6" id="KW-0472">Membrane</keyword>
<dbReference type="Proteomes" id="UP000323439">
    <property type="component" value="Unassembled WGS sequence"/>
</dbReference>
<sequence length="1677" mass="181132">MAAVSAGDINKTDADTDVLTVSNNDVLVDSVDSGTFIELQEKINNASEGSTIELSNNYTYDDTFNAGGIIINKSLTIEGNGFTINAANQARIFFINATNNIVLNNIVFANAKSQQGGAILFEKAITNVSITNSVFTNNSLSDNGYAGGAINFNDDVSMALFENDTFENNYAPSGFGGSITFDKNANLIAFDGCDFKVTKPREGNINGGGAIYFIGNATFVDMENCEFNNFTVLTGGAIFVEKELSNSMFFNNKFINNTALNNKTKYGGGAIAVEGNASNNIFNATSFIMNSAATHGGAVKFMNNDIGNVFVNCTFADNFAPYGGSIAASNNSERLYLIDSTFTMTGETSDEIIGGGAIYFINDVNQLLISGCEFDSLTARTGGAVYIEGNLNTGLINGTKFKNNKATTNNTYYGGGAIAIEGNANYTIIMGSEFTNNTALTHGGAIKFRGNNSNIAIASSKFNDNYAPIAGGISLGNTESLIISRSEFNDNKGTNRDIVGGGALYVIGNLTKARIINSKFINNSARTGGAIYVEGNMDQSIINNTYFENNTAFTNNTYYGGGAIAVQGDATNNAFILEKFASNTATTHGGAVKFMGNDKNNTFDSCIFINNYAPYGGSIAVSNMSEDLSLIRCIFTTDEDLMEAPMEIIGGGALYFINDANRLFINDCEFTSLTARAGGAIYVEGDLNYALINSSYFMYNKATTNQSNYGGGAIDVEGNAEYLFVTESTFGYNTASTAGGAIMLKSNNDRLAFFKSTFDANYAPYAGAIFLGNTEELLIYESNFTNSKGTDSDIIGGGALYVLGNLTSAYVAHSLFENNSARAGGAIFVEGDMDQWTFENDTFNNNSAFTNNPLYGGGAISVEGDATNNIFHNSVFTLNSDTTHGGNIYFMANAINNTISECEFRDNAGGYGGALAVYKNTENLNISNCNFTMQGEPVQRIVGGGALYFINNVTDLNIDNCLFSGYTARTGGAIFFEKTVEKTVIENSIFKNNEITTDNKKYGGGAIYIENNASDFTIRSCGFLDNIASTFGGAIFIKNAKDFLIDDVLFSDNDAQQGNAIYLINGDNVTIQNSYFESTGLGADIYYAGEINSSVINSTFDGLNHIILGESAFVRLSNNTEEYSYEDGDYFVYSKGVLYLEGNDLLNVIYNDGEIISPTLMRIGYNETVNTTSSLIYLIAECLDDSYNYIVSDYGIFFINDLVYKTFYNDDWDLYDSFYLWDYGSYLINATTSGLLSNCTYKYAIVNYIPPKEANISADDIVLDVGQYGEIEVELPEDAAGTVSAYINDEIYLALVKNGKATIIFPPLESGEYEALIAYSGDSSYRGNYTTALITVLEGLTVEAPDVTKYYHGPERFVVNVTKSGKALNNATVEITINGATYTRQTDENGTASIGLGLSSGNYTATVKVDDTTVNSTVTILPTVNGTDITKVYRNATQYYATFLDSEGNYLKEGTNVTFNINGVFYNRTISGDKGLARLNINLEQGEYIITAINPNTTEQASNTIIVIPRIVDNHDIVKYFRNATQYTATILGDDGNPVGKGKIVKFNINGVFYERQTNESGQVKLNLNLNPGDYIITAEYEGSMVSNNVTVLPTLTAEDLTKKYGDVNPFEAKLVDGSGNPYGNQIIEFNINGVFYNRTTDSSGIAKLNINLQAGEYIITSKYGDATISNKVTIIA</sequence>
<dbReference type="PANTHER" id="PTHR11319:SF35">
    <property type="entry name" value="OUTER MEMBRANE PROTEIN PMPC-RELATED"/>
    <property type="match status" value="1"/>
</dbReference>
<dbReference type="InterPro" id="IPR012334">
    <property type="entry name" value="Pectin_lyas_fold"/>
</dbReference>
<dbReference type="InterPro" id="IPR011050">
    <property type="entry name" value="Pectin_lyase_fold/virulence"/>
</dbReference>
<evidence type="ECO:0000256" key="5">
    <source>
        <dbReference type="ARBA" id="ARBA00022729"/>
    </source>
</evidence>
<dbReference type="InterPro" id="IPR039448">
    <property type="entry name" value="Beta_helix"/>
</dbReference>
<evidence type="ECO:0000256" key="1">
    <source>
        <dbReference type="ARBA" id="ARBA00004196"/>
    </source>
</evidence>
<dbReference type="RefSeq" id="WP_188118141.1">
    <property type="nucleotide sequence ID" value="NZ_FMXB01000017.1"/>
</dbReference>
<dbReference type="InterPro" id="IPR003368">
    <property type="entry name" value="POMP_repeat"/>
</dbReference>
<dbReference type="Gene3D" id="2.160.20.10">
    <property type="entry name" value="Single-stranded right-handed beta-helix, Pectin lyase-like"/>
    <property type="match status" value="1"/>
</dbReference>
<feature type="domain" description="Right handed beta helix" evidence="8">
    <location>
        <begin position="1034"/>
        <end position="1134"/>
    </location>
</feature>
<keyword evidence="5" id="KW-0732">Signal</keyword>
<gene>
    <name evidence="9" type="ORF">SAMN02910315_01927</name>
</gene>
<evidence type="ECO:0000256" key="6">
    <source>
        <dbReference type="ARBA" id="ARBA00023136"/>
    </source>
</evidence>
<keyword evidence="7" id="KW-0998">Cell outer membrane</keyword>
<organism evidence="9 10">
    <name type="scientific">Methanobrevibacter millerae</name>
    <dbReference type="NCBI Taxonomy" id="230361"/>
    <lineage>
        <taxon>Archaea</taxon>
        <taxon>Methanobacteriati</taxon>
        <taxon>Methanobacteriota</taxon>
        <taxon>Methanomada group</taxon>
        <taxon>Methanobacteria</taxon>
        <taxon>Methanobacteriales</taxon>
        <taxon>Methanobacteriaceae</taxon>
        <taxon>Methanobrevibacter</taxon>
    </lineage>
</organism>
<evidence type="ECO:0000256" key="7">
    <source>
        <dbReference type="ARBA" id="ARBA00023237"/>
    </source>
</evidence>
<keyword evidence="10" id="KW-1185">Reference proteome</keyword>
<protein>
    <submittedName>
        <fullName evidence="9">Polymorphic outer membrane protein repeat-containing protein</fullName>
    </submittedName>
</protein>
<name>A0A1G5X3A9_9EURY</name>
<evidence type="ECO:0000313" key="10">
    <source>
        <dbReference type="Proteomes" id="UP000323439"/>
    </source>
</evidence>
<dbReference type="InterPro" id="IPR006626">
    <property type="entry name" value="PbH1"/>
</dbReference>
<evidence type="ECO:0000256" key="3">
    <source>
        <dbReference type="ARBA" id="ARBA00004613"/>
    </source>
</evidence>
<evidence type="ECO:0000256" key="2">
    <source>
        <dbReference type="ARBA" id="ARBA00004442"/>
    </source>
</evidence>
<evidence type="ECO:0000256" key="4">
    <source>
        <dbReference type="ARBA" id="ARBA00022525"/>
    </source>
</evidence>
<dbReference type="Pfam" id="PF02415">
    <property type="entry name" value="Chlam_PMP"/>
    <property type="match status" value="1"/>
</dbReference>
<dbReference type="PANTHER" id="PTHR11319">
    <property type="entry name" value="G PROTEIN-COUPLED RECEPTOR-RELATED"/>
    <property type="match status" value="1"/>
</dbReference>
<dbReference type="SUPFAM" id="SSF51126">
    <property type="entry name" value="Pectin lyase-like"/>
    <property type="match status" value="4"/>
</dbReference>